<evidence type="ECO:0000256" key="4">
    <source>
        <dbReference type="ARBA" id="ARBA00023136"/>
    </source>
</evidence>
<dbReference type="AlphaFoldDB" id="A0A9N9ZBB5"/>
<feature type="region of interest" description="Disordered" evidence="6">
    <location>
        <begin position="261"/>
        <end position="281"/>
    </location>
</feature>
<evidence type="ECO:0000256" key="1">
    <source>
        <dbReference type="ARBA" id="ARBA00004141"/>
    </source>
</evidence>
<reference evidence="9 10" key="2">
    <citation type="submission" date="2021-10" db="EMBL/GenBank/DDBJ databases">
        <authorList>
            <person name="Piombo E."/>
        </authorList>
    </citation>
    <scope>NUCLEOTIDE SEQUENCE [LARGE SCALE GENOMIC DNA]</scope>
</reference>
<protein>
    <recommendedName>
        <fullName evidence="8">Rhodopsin domain-containing protein</fullName>
    </recommendedName>
</protein>
<comment type="similarity">
    <text evidence="5">Belongs to the SAT4 family.</text>
</comment>
<proteinExistence type="inferred from homology"/>
<dbReference type="PANTHER" id="PTHR33048:SF64">
    <property type="entry name" value="INTEGRAL MEMBRANE PROTEIN"/>
    <property type="match status" value="1"/>
</dbReference>
<reference evidence="10" key="1">
    <citation type="submission" date="2019-06" db="EMBL/GenBank/DDBJ databases">
        <authorList>
            <person name="Broberg M."/>
        </authorList>
    </citation>
    <scope>NUCLEOTIDE SEQUENCE [LARGE SCALE GENOMIC DNA]</scope>
</reference>
<dbReference type="InterPro" id="IPR049326">
    <property type="entry name" value="Rhodopsin_dom_fungi"/>
</dbReference>
<organism evidence="9 10">
    <name type="scientific">Clonostachys solani</name>
    <dbReference type="NCBI Taxonomy" id="160281"/>
    <lineage>
        <taxon>Eukaryota</taxon>
        <taxon>Fungi</taxon>
        <taxon>Dikarya</taxon>
        <taxon>Ascomycota</taxon>
        <taxon>Pezizomycotina</taxon>
        <taxon>Sordariomycetes</taxon>
        <taxon>Hypocreomycetidae</taxon>
        <taxon>Hypocreales</taxon>
        <taxon>Bionectriaceae</taxon>
        <taxon>Clonostachys</taxon>
    </lineage>
</organism>
<keyword evidence="3 7" id="KW-1133">Transmembrane helix</keyword>
<name>A0A9N9ZBB5_9HYPO</name>
<feature type="transmembrane region" description="Helical" evidence="7">
    <location>
        <begin position="55"/>
        <end position="79"/>
    </location>
</feature>
<dbReference type="Pfam" id="PF20684">
    <property type="entry name" value="Fung_rhodopsin"/>
    <property type="match status" value="1"/>
</dbReference>
<feature type="transmembrane region" description="Helical" evidence="7">
    <location>
        <begin position="180"/>
        <end position="201"/>
    </location>
</feature>
<evidence type="ECO:0000256" key="5">
    <source>
        <dbReference type="ARBA" id="ARBA00038359"/>
    </source>
</evidence>
<evidence type="ECO:0000259" key="8">
    <source>
        <dbReference type="Pfam" id="PF20684"/>
    </source>
</evidence>
<keyword evidence="4 7" id="KW-0472">Membrane</keyword>
<dbReference type="PANTHER" id="PTHR33048">
    <property type="entry name" value="PTH11-LIKE INTEGRAL MEMBRANE PROTEIN (AFU_ORTHOLOGUE AFUA_5G11245)"/>
    <property type="match status" value="1"/>
</dbReference>
<feature type="transmembrane region" description="Helical" evidence="7">
    <location>
        <begin position="213"/>
        <end position="234"/>
    </location>
</feature>
<accession>A0A9N9ZBB5</accession>
<dbReference type="GO" id="GO:0016020">
    <property type="term" value="C:membrane"/>
    <property type="evidence" value="ECO:0007669"/>
    <property type="project" value="UniProtKB-SubCell"/>
</dbReference>
<evidence type="ECO:0000256" key="2">
    <source>
        <dbReference type="ARBA" id="ARBA00022692"/>
    </source>
</evidence>
<evidence type="ECO:0000256" key="3">
    <source>
        <dbReference type="ARBA" id="ARBA00022989"/>
    </source>
</evidence>
<feature type="transmembrane region" description="Helical" evidence="7">
    <location>
        <begin position="91"/>
        <end position="111"/>
    </location>
</feature>
<keyword evidence="10" id="KW-1185">Reference proteome</keyword>
<evidence type="ECO:0000256" key="6">
    <source>
        <dbReference type="SAM" id="MobiDB-lite"/>
    </source>
</evidence>
<dbReference type="InterPro" id="IPR052337">
    <property type="entry name" value="SAT4-like"/>
</dbReference>
<comment type="subcellular location">
    <subcellularLocation>
        <location evidence="1">Membrane</location>
        <topology evidence="1">Multi-pass membrane protein</topology>
    </subcellularLocation>
</comment>
<dbReference type="EMBL" id="CABFOC020000044">
    <property type="protein sequence ID" value="CAH0052489.1"/>
    <property type="molecule type" value="Genomic_DNA"/>
</dbReference>
<evidence type="ECO:0000313" key="10">
    <source>
        <dbReference type="Proteomes" id="UP000775872"/>
    </source>
</evidence>
<feature type="domain" description="Rhodopsin" evidence="8">
    <location>
        <begin position="39"/>
        <end position="202"/>
    </location>
</feature>
<keyword evidence="2 7" id="KW-0812">Transmembrane</keyword>
<dbReference type="Proteomes" id="UP000775872">
    <property type="component" value="Unassembled WGS sequence"/>
</dbReference>
<comment type="caution">
    <text evidence="9">The sequence shown here is derived from an EMBL/GenBank/DDBJ whole genome shotgun (WGS) entry which is preliminary data.</text>
</comment>
<feature type="transmembrane region" description="Helical" evidence="7">
    <location>
        <begin position="20"/>
        <end position="43"/>
    </location>
</feature>
<evidence type="ECO:0000313" key="9">
    <source>
        <dbReference type="EMBL" id="CAH0052489.1"/>
    </source>
</evidence>
<gene>
    <name evidence="9" type="ORF">CSOL1703_00015613</name>
</gene>
<evidence type="ECO:0000256" key="7">
    <source>
        <dbReference type="SAM" id="Phobius"/>
    </source>
</evidence>
<dbReference type="OrthoDB" id="5421689at2759"/>
<feature type="transmembrane region" description="Helical" evidence="7">
    <location>
        <begin position="132"/>
        <end position="154"/>
    </location>
</feature>
<sequence length="341" mass="37858">MDQLPTAIHITPFPLKHEILVHVAVESMVQFFVFVVVGLRLFARSCMGAGLGLDDYMIIIALLLSCVVYGLMVALQVAGTGYEQVETMANIPSILLLTFITVPTYLGCLLFSKLSMLCFYLRIFETQAPRRLVFGTMILCMCWFVSHFLANVFICKPVPAQWKMELVMSGEGTCGDQIPIFQSMIISNMLTDLIIMILPMINMRADLTKTMGISLFLTTLEPNFAILCVSIPMLRPLYRSYRARFGSSGATKLSDEATHTIGGSGAYRSGRSKQNSRKMGRDDITLATFNADDNYTKYDTNVEAGSNPSLSAESDRKLAAHNTSDAGIKVHTQWEISRHSK</sequence>